<name>A0A7W9WWJ6_9BURK</name>
<dbReference type="Pfam" id="PF04140">
    <property type="entry name" value="ICMT"/>
    <property type="match status" value="1"/>
</dbReference>
<dbReference type="InterPro" id="IPR007269">
    <property type="entry name" value="ICMT_MeTrfase"/>
</dbReference>
<dbReference type="PANTHER" id="PTHR43847:SF1">
    <property type="entry name" value="BLL3993 PROTEIN"/>
    <property type="match status" value="1"/>
</dbReference>
<keyword evidence="3 5" id="KW-1133">Transmembrane helix</keyword>
<feature type="transmembrane region" description="Helical" evidence="5">
    <location>
        <begin position="71"/>
        <end position="91"/>
    </location>
</feature>
<dbReference type="Gene3D" id="1.20.120.1630">
    <property type="match status" value="1"/>
</dbReference>
<dbReference type="PANTHER" id="PTHR43847">
    <property type="entry name" value="BLL3993 PROTEIN"/>
    <property type="match status" value="1"/>
</dbReference>
<dbReference type="GO" id="GO:0032259">
    <property type="term" value="P:methylation"/>
    <property type="evidence" value="ECO:0007669"/>
    <property type="project" value="UniProtKB-KW"/>
</dbReference>
<keyword evidence="6" id="KW-0489">Methyltransferase</keyword>
<dbReference type="GO" id="GO:0004671">
    <property type="term" value="F:protein C-terminal S-isoprenylcysteine carboxyl O-methyltransferase activity"/>
    <property type="evidence" value="ECO:0007669"/>
    <property type="project" value="InterPro"/>
</dbReference>
<evidence type="ECO:0000256" key="2">
    <source>
        <dbReference type="ARBA" id="ARBA00022692"/>
    </source>
</evidence>
<proteinExistence type="predicted"/>
<evidence type="ECO:0000313" key="7">
    <source>
        <dbReference type="Proteomes" id="UP000571554"/>
    </source>
</evidence>
<evidence type="ECO:0000256" key="4">
    <source>
        <dbReference type="ARBA" id="ARBA00023136"/>
    </source>
</evidence>
<dbReference type="InterPro" id="IPR052527">
    <property type="entry name" value="Metal_cation-efflux_comp"/>
</dbReference>
<evidence type="ECO:0000256" key="5">
    <source>
        <dbReference type="SAM" id="Phobius"/>
    </source>
</evidence>
<protein>
    <submittedName>
        <fullName evidence="6">Protein-S-isoprenylcysteine O-methyltransferase Ste14</fullName>
    </submittedName>
</protein>
<evidence type="ECO:0000256" key="3">
    <source>
        <dbReference type="ARBA" id="ARBA00022989"/>
    </source>
</evidence>
<gene>
    <name evidence="6" type="ORF">F4827_005963</name>
</gene>
<comment type="caution">
    <text evidence="6">The sequence shown here is derived from an EMBL/GenBank/DDBJ whole genome shotgun (WGS) entry which is preliminary data.</text>
</comment>
<dbReference type="EMBL" id="JACHBW010000022">
    <property type="protein sequence ID" value="MBB6106093.1"/>
    <property type="molecule type" value="Genomic_DNA"/>
</dbReference>
<dbReference type="GO" id="GO:0016020">
    <property type="term" value="C:membrane"/>
    <property type="evidence" value="ECO:0007669"/>
    <property type="project" value="UniProtKB-SubCell"/>
</dbReference>
<dbReference type="AlphaFoldDB" id="A0A7W9WWJ6"/>
<accession>A0A7W9WWJ6</accession>
<comment type="subcellular location">
    <subcellularLocation>
        <location evidence="1">Membrane</location>
        <topology evidence="1">Multi-pass membrane protein</topology>
    </subcellularLocation>
</comment>
<reference evidence="6 7" key="1">
    <citation type="submission" date="2020-08" db="EMBL/GenBank/DDBJ databases">
        <title>Above-ground endophytic microbial communities from plants in different locations in the United States.</title>
        <authorList>
            <person name="Frank C."/>
        </authorList>
    </citation>
    <scope>NUCLEOTIDE SEQUENCE [LARGE SCALE GENOMIC DNA]</scope>
    <source>
        <strain evidence="6 7">WP4_2_2</strain>
    </source>
</reference>
<feature type="transmembrane region" description="Helical" evidence="5">
    <location>
        <begin position="42"/>
        <end position="59"/>
    </location>
</feature>
<keyword evidence="2 5" id="KW-0812">Transmembrane</keyword>
<dbReference type="RefSeq" id="WP_183730703.1">
    <property type="nucleotide sequence ID" value="NZ_JACHBW010000022.1"/>
</dbReference>
<keyword evidence="7" id="KW-1185">Reference proteome</keyword>
<keyword evidence="4 5" id="KW-0472">Membrane</keyword>
<evidence type="ECO:0000313" key="6">
    <source>
        <dbReference type="EMBL" id="MBB6106093.1"/>
    </source>
</evidence>
<dbReference type="Proteomes" id="UP000571554">
    <property type="component" value="Unassembled WGS sequence"/>
</dbReference>
<feature type="transmembrane region" description="Helical" evidence="5">
    <location>
        <begin position="124"/>
        <end position="157"/>
    </location>
</feature>
<organism evidence="6 7">
    <name type="scientific">Paraburkholderia bannensis</name>
    <dbReference type="NCBI Taxonomy" id="765414"/>
    <lineage>
        <taxon>Bacteria</taxon>
        <taxon>Pseudomonadati</taxon>
        <taxon>Pseudomonadota</taxon>
        <taxon>Betaproteobacteria</taxon>
        <taxon>Burkholderiales</taxon>
        <taxon>Burkholderiaceae</taxon>
        <taxon>Paraburkholderia</taxon>
    </lineage>
</organism>
<keyword evidence="6" id="KW-0808">Transferase</keyword>
<sequence>MNIVQSIAIVVPWLLWLAYWIATAQAVKTTARKEARSARTWQSLPLIVGGALVILPDPARASLLPDLTHLGALQFGGFAVVAAGLLFSVWARVHLGTNWSVSVTLKDGHELIRSGPYALVRHPIYTGCLIALVGSAMIGGTWRGALGVVLIFASLAFKVRVEESWLTGYFGDAYARYRREVAALIPGIY</sequence>
<evidence type="ECO:0000256" key="1">
    <source>
        <dbReference type="ARBA" id="ARBA00004141"/>
    </source>
</evidence>